<comment type="subcellular location">
    <subcellularLocation>
        <location evidence="1">Cytoplasm</location>
    </subcellularLocation>
</comment>
<evidence type="ECO:0000256" key="7">
    <source>
        <dbReference type="ARBA" id="ARBA00022573"/>
    </source>
</evidence>
<dbReference type="GO" id="GO:0005524">
    <property type="term" value="F:ATP binding"/>
    <property type="evidence" value="ECO:0007669"/>
    <property type="project" value="UniProtKB-UniRule"/>
</dbReference>
<evidence type="ECO:0000256" key="12">
    <source>
        <dbReference type="ARBA" id="ARBA00033334"/>
    </source>
</evidence>
<dbReference type="OrthoDB" id="9778896at2"/>
<dbReference type="InterPro" id="IPR029499">
    <property type="entry name" value="PduO-typ"/>
</dbReference>
<dbReference type="SUPFAM" id="SSF89028">
    <property type="entry name" value="Cobalamin adenosyltransferase-like"/>
    <property type="match status" value="1"/>
</dbReference>
<dbReference type="GO" id="GO:0009236">
    <property type="term" value="P:cobalamin biosynthetic process"/>
    <property type="evidence" value="ECO:0007669"/>
    <property type="project" value="UniProtKB-UniRule"/>
</dbReference>
<evidence type="ECO:0000256" key="6">
    <source>
        <dbReference type="ARBA" id="ARBA00022490"/>
    </source>
</evidence>
<comment type="pathway">
    <text evidence="2 16">Cofactor biosynthesis; adenosylcobalamin biosynthesis; adenosylcobalamin from cob(II)yrinate a,c-diamide: step 2/7.</text>
</comment>
<keyword evidence="7 16" id="KW-0169">Cobalamin biosynthesis</keyword>
<reference evidence="19 21" key="2">
    <citation type="submission" date="2015-07" db="EMBL/GenBank/DDBJ databases">
        <title>Whole genome sequence of Ardenticatena maritima DSM 23922.</title>
        <authorList>
            <person name="Hemp J."/>
            <person name="Ward L.M."/>
            <person name="Pace L.A."/>
            <person name="Fischer W.W."/>
        </authorList>
    </citation>
    <scope>NUCLEOTIDE SEQUENCE [LARGE SCALE GENOMIC DNA]</scope>
    <source>
        <strain evidence="19 21">110S</strain>
    </source>
</reference>
<dbReference type="EMBL" id="LGKN01000004">
    <property type="protein sequence ID" value="KPL88481.1"/>
    <property type="molecule type" value="Genomic_DNA"/>
</dbReference>
<keyword evidence="20" id="KW-1185">Reference proteome</keyword>
<evidence type="ECO:0000256" key="5">
    <source>
        <dbReference type="ARBA" id="ARBA00020963"/>
    </source>
</evidence>
<evidence type="ECO:0000256" key="14">
    <source>
        <dbReference type="ARBA" id="ARBA00048555"/>
    </source>
</evidence>
<evidence type="ECO:0000256" key="10">
    <source>
        <dbReference type="ARBA" id="ARBA00022840"/>
    </source>
</evidence>
<dbReference type="STRING" id="872965.SE16_06725"/>
<sequence length="187" mass="20715">MKIYTKTGDEGKTGLFGGQRVSKDAPRVEAYGTVDELNAILGVVATMLDDPHLLERVRHIQADLFVLGADLATPADAGKAAAWVPRLTAADIQRLEIWIDEAEAELEPMKTFILPGGTPAAAQLHLARTVCRRAERRVVSLEHFEPITPEVRIYLNRLSDLLFVWARLVNQRAGVQDIPWTPPTSKQ</sequence>
<proteinExistence type="inferred from homology"/>
<dbReference type="Gene3D" id="1.20.1200.10">
    <property type="entry name" value="Cobalamin adenosyltransferase-like"/>
    <property type="match status" value="1"/>
</dbReference>
<dbReference type="InterPro" id="IPR036451">
    <property type="entry name" value="CblAdoTrfase-like_sf"/>
</dbReference>
<comment type="similarity">
    <text evidence="3 16">Belongs to the Cob(I)alamin adenosyltransferase family.</text>
</comment>
<organism evidence="18 20">
    <name type="scientific">Ardenticatena maritima</name>
    <dbReference type="NCBI Taxonomy" id="872965"/>
    <lineage>
        <taxon>Bacteria</taxon>
        <taxon>Bacillati</taxon>
        <taxon>Chloroflexota</taxon>
        <taxon>Ardenticatenia</taxon>
        <taxon>Ardenticatenales</taxon>
        <taxon>Ardenticatenaceae</taxon>
        <taxon>Ardenticatena</taxon>
    </lineage>
</organism>
<comment type="catalytic activity">
    <reaction evidence="15 16">
        <text>2 cob(II)alamin + reduced [electron-transfer flavoprotein] + 2 ATP = 2 adenosylcob(III)alamin + 2 triphosphate + oxidized [electron-transfer flavoprotein] + 3 H(+)</text>
        <dbReference type="Rhea" id="RHEA:28671"/>
        <dbReference type="Rhea" id="RHEA-COMP:10685"/>
        <dbReference type="Rhea" id="RHEA-COMP:10686"/>
        <dbReference type="ChEBI" id="CHEBI:15378"/>
        <dbReference type="ChEBI" id="CHEBI:16304"/>
        <dbReference type="ChEBI" id="CHEBI:18036"/>
        <dbReference type="ChEBI" id="CHEBI:18408"/>
        <dbReference type="ChEBI" id="CHEBI:30616"/>
        <dbReference type="ChEBI" id="CHEBI:57692"/>
        <dbReference type="ChEBI" id="CHEBI:58307"/>
        <dbReference type="EC" id="2.5.1.17"/>
    </reaction>
</comment>
<evidence type="ECO:0000256" key="3">
    <source>
        <dbReference type="ARBA" id="ARBA00007487"/>
    </source>
</evidence>
<evidence type="ECO:0000313" key="19">
    <source>
        <dbReference type="EMBL" id="KPL88481.1"/>
    </source>
</evidence>
<evidence type="ECO:0000256" key="16">
    <source>
        <dbReference type="RuleBase" id="RU366026"/>
    </source>
</evidence>
<dbReference type="EMBL" id="BBZA01000145">
    <property type="protein sequence ID" value="GAP63448.1"/>
    <property type="molecule type" value="Genomic_DNA"/>
</dbReference>
<keyword evidence="10 16" id="KW-0067">ATP-binding</keyword>
<keyword evidence="8 16" id="KW-0808">Transferase</keyword>
<evidence type="ECO:0000313" key="18">
    <source>
        <dbReference type="EMBL" id="GAP63448.1"/>
    </source>
</evidence>
<evidence type="ECO:0000256" key="1">
    <source>
        <dbReference type="ARBA" id="ARBA00004496"/>
    </source>
</evidence>
<accession>A0A0M9UCZ1</accession>
<reference evidence="20" key="3">
    <citation type="submission" date="2015-08" db="EMBL/GenBank/DDBJ databases">
        <title>Draft Genome Sequence of a Heterotrophic Facultative Anaerobic Bacterium Ardenticatena maritima Strain 110S.</title>
        <authorList>
            <person name="Kawaichi S."/>
            <person name="Yoshida T."/>
            <person name="Sako Y."/>
            <person name="Nakamura R."/>
        </authorList>
    </citation>
    <scope>NUCLEOTIDE SEQUENCE [LARGE SCALE GENOMIC DNA]</scope>
    <source>
        <strain evidence="20">110S</strain>
    </source>
</reference>
<evidence type="ECO:0000313" key="21">
    <source>
        <dbReference type="Proteomes" id="UP000050502"/>
    </source>
</evidence>
<dbReference type="PANTHER" id="PTHR12213">
    <property type="entry name" value="CORRINOID ADENOSYLTRANSFERASE"/>
    <property type="match status" value="1"/>
</dbReference>
<name>A0A0M9UCZ1_9CHLR</name>
<dbReference type="FunCoup" id="A0A0M9UCZ1">
    <property type="interactions" value="271"/>
</dbReference>
<dbReference type="EC" id="2.5.1.17" evidence="4 16"/>
<reference evidence="18 20" key="1">
    <citation type="journal article" date="2015" name="Genome Announc.">
        <title>Draft Genome Sequence of a Heterotrophic Facultative Anaerobic Thermophilic Bacterium, Ardenticatena maritima Strain 110ST.</title>
        <authorList>
            <person name="Kawaichi S."/>
            <person name="Yoshida T."/>
            <person name="Sako Y."/>
            <person name="Nakamura R."/>
        </authorList>
    </citation>
    <scope>NUCLEOTIDE SEQUENCE [LARGE SCALE GENOMIC DNA]</scope>
    <source>
        <strain evidence="18 20">110S</strain>
    </source>
</reference>
<dbReference type="FunFam" id="1.20.1200.10:FF:000003">
    <property type="entry name" value="ATP:cob(I)alamin adenosyltransferase"/>
    <property type="match status" value="1"/>
</dbReference>
<dbReference type="AlphaFoldDB" id="A0A0M9UCZ1"/>
<keyword evidence="6" id="KW-0963">Cytoplasm</keyword>
<dbReference type="PANTHER" id="PTHR12213:SF0">
    <property type="entry name" value="CORRINOID ADENOSYLTRANSFERASE MMAB"/>
    <property type="match status" value="1"/>
</dbReference>
<dbReference type="InterPro" id="IPR016030">
    <property type="entry name" value="CblAdoTrfase-like"/>
</dbReference>
<dbReference type="GO" id="GO:0008817">
    <property type="term" value="F:corrinoid adenosyltransferase activity"/>
    <property type="evidence" value="ECO:0007669"/>
    <property type="project" value="UniProtKB-UniRule"/>
</dbReference>
<dbReference type="GO" id="GO:0005737">
    <property type="term" value="C:cytoplasm"/>
    <property type="evidence" value="ECO:0007669"/>
    <property type="project" value="UniProtKB-SubCell"/>
</dbReference>
<evidence type="ECO:0000256" key="9">
    <source>
        <dbReference type="ARBA" id="ARBA00022741"/>
    </source>
</evidence>
<dbReference type="Proteomes" id="UP000037784">
    <property type="component" value="Unassembled WGS sequence"/>
</dbReference>
<evidence type="ECO:0000313" key="20">
    <source>
        <dbReference type="Proteomes" id="UP000037784"/>
    </source>
</evidence>
<comment type="catalytic activity">
    <reaction evidence="14 16">
        <text>2 cob(II)yrinate a,c diamide + reduced [electron-transfer flavoprotein] + 2 ATP = 2 adenosylcob(III)yrinate a,c-diamide + 2 triphosphate + oxidized [electron-transfer flavoprotein] + 3 H(+)</text>
        <dbReference type="Rhea" id="RHEA:11528"/>
        <dbReference type="Rhea" id="RHEA-COMP:10685"/>
        <dbReference type="Rhea" id="RHEA-COMP:10686"/>
        <dbReference type="ChEBI" id="CHEBI:15378"/>
        <dbReference type="ChEBI" id="CHEBI:18036"/>
        <dbReference type="ChEBI" id="CHEBI:30616"/>
        <dbReference type="ChEBI" id="CHEBI:57692"/>
        <dbReference type="ChEBI" id="CHEBI:58307"/>
        <dbReference type="ChEBI" id="CHEBI:58503"/>
        <dbReference type="ChEBI" id="CHEBI:58537"/>
        <dbReference type="EC" id="2.5.1.17"/>
    </reaction>
</comment>
<evidence type="ECO:0000256" key="8">
    <source>
        <dbReference type="ARBA" id="ARBA00022679"/>
    </source>
</evidence>
<evidence type="ECO:0000256" key="11">
    <source>
        <dbReference type="ARBA" id="ARBA00031529"/>
    </source>
</evidence>
<evidence type="ECO:0000256" key="15">
    <source>
        <dbReference type="ARBA" id="ARBA00048692"/>
    </source>
</evidence>
<dbReference type="NCBIfam" id="TIGR00636">
    <property type="entry name" value="PduO_Nterm"/>
    <property type="match status" value="1"/>
</dbReference>
<dbReference type="UniPathway" id="UPA00148">
    <property type="reaction ID" value="UER00233"/>
</dbReference>
<gene>
    <name evidence="18" type="ORF">ARMA_1871</name>
    <name evidence="19" type="ORF">SE16_06725</name>
</gene>
<keyword evidence="9 16" id="KW-0547">Nucleotide-binding</keyword>
<evidence type="ECO:0000259" key="17">
    <source>
        <dbReference type="Pfam" id="PF01923"/>
    </source>
</evidence>
<dbReference type="InParanoid" id="A0A0M9UCZ1"/>
<protein>
    <recommendedName>
        <fullName evidence="5 16">Corrinoid adenosyltransferase</fullName>
        <ecNumber evidence="4 16">2.5.1.17</ecNumber>
    </recommendedName>
    <alternativeName>
        <fullName evidence="11 16">Cob(II)alamin adenosyltransferase</fullName>
    </alternativeName>
    <alternativeName>
        <fullName evidence="13 16">Cob(II)yrinic acid a,c-diamide adenosyltransferase</fullName>
    </alternativeName>
    <alternativeName>
        <fullName evidence="12 16">Cobinamide/cobalamin adenosyltransferase</fullName>
    </alternativeName>
</protein>
<comment type="caution">
    <text evidence="18">The sequence shown here is derived from an EMBL/GenBank/DDBJ whole genome shotgun (WGS) entry which is preliminary data.</text>
</comment>
<dbReference type="Pfam" id="PF01923">
    <property type="entry name" value="Cob_adeno_trans"/>
    <property type="match status" value="1"/>
</dbReference>
<evidence type="ECO:0000256" key="13">
    <source>
        <dbReference type="ARBA" id="ARBA00033354"/>
    </source>
</evidence>
<evidence type="ECO:0000256" key="2">
    <source>
        <dbReference type="ARBA" id="ARBA00005121"/>
    </source>
</evidence>
<dbReference type="PATRIC" id="fig|872965.6.peg.1387"/>
<dbReference type="Proteomes" id="UP000050502">
    <property type="component" value="Unassembled WGS sequence"/>
</dbReference>
<feature type="domain" description="Cobalamin adenosyltransferase-like" evidence="17">
    <location>
        <begin position="3"/>
        <end position="168"/>
    </location>
</feature>
<dbReference type="RefSeq" id="WP_054493282.1">
    <property type="nucleotide sequence ID" value="NZ_BBZA01000145.1"/>
</dbReference>
<evidence type="ECO:0000256" key="4">
    <source>
        <dbReference type="ARBA" id="ARBA00012454"/>
    </source>
</evidence>